<feature type="transmembrane region" description="Helical" evidence="1">
    <location>
        <begin position="139"/>
        <end position="158"/>
    </location>
</feature>
<dbReference type="EMBL" id="NFJX01000006">
    <property type="protein sequence ID" value="OUP19650.1"/>
    <property type="molecule type" value="Genomic_DNA"/>
</dbReference>
<reference evidence="3" key="1">
    <citation type="submission" date="2017-04" db="EMBL/GenBank/DDBJ databases">
        <title>Function of individual gut microbiota members based on whole genome sequencing of pure cultures obtained from chicken caecum.</title>
        <authorList>
            <person name="Medvecky M."/>
            <person name="Cejkova D."/>
            <person name="Polansky O."/>
            <person name="Karasova D."/>
            <person name="Kubasova T."/>
            <person name="Cizek A."/>
            <person name="Rychlik I."/>
        </authorList>
    </citation>
    <scope>NUCLEOTIDE SEQUENCE [LARGE SCALE GENOMIC DNA]</scope>
    <source>
        <strain evidence="3">An199</strain>
    </source>
</reference>
<feature type="transmembrane region" description="Helical" evidence="1">
    <location>
        <begin position="72"/>
        <end position="94"/>
    </location>
</feature>
<keyword evidence="1" id="KW-0812">Transmembrane</keyword>
<proteinExistence type="predicted"/>
<feature type="transmembrane region" description="Helical" evidence="1">
    <location>
        <begin position="211"/>
        <end position="232"/>
    </location>
</feature>
<protein>
    <submittedName>
        <fullName evidence="2">Uncharacterized protein</fullName>
    </submittedName>
</protein>
<keyword evidence="1" id="KW-1133">Transmembrane helix</keyword>
<feature type="transmembrane region" description="Helical" evidence="1">
    <location>
        <begin position="106"/>
        <end position="127"/>
    </location>
</feature>
<organism evidence="2 3">
    <name type="scientific">Parabacteroides distasonis</name>
    <dbReference type="NCBI Taxonomy" id="823"/>
    <lineage>
        <taxon>Bacteria</taxon>
        <taxon>Pseudomonadati</taxon>
        <taxon>Bacteroidota</taxon>
        <taxon>Bacteroidia</taxon>
        <taxon>Bacteroidales</taxon>
        <taxon>Tannerellaceae</taxon>
        <taxon>Parabacteroides</taxon>
    </lineage>
</organism>
<evidence type="ECO:0000256" key="1">
    <source>
        <dbReference type="SAM" id="Phobius"/>
    </source>
</evidence>
<evidence type="ECO:0000313" key="3">
    <source>
        <dbReference type="Proteomes" id="UP000195950"/>
    </source>
</evidence>
<dbReference type="Proteomes" id="UP000195950">
    <property type="component" value="Unassembled WGS sequence"/>
</dbReference>
<feature type="transmembrane region" description="Helical" evidence="1">
    <location>
        <begin position="29"/>
        <end position="52"/>
    </location>
</feature>
<sequence length="262" mass="30750">MEEVCKIKQSAKNDSQTAYKIVKAIVKQFYATWIGIWVIWFFYYVVEMYYWSGISSCTNPVIFEANISGIKFLLDFLSSSALFCVYLILNDVTVDISNRCGEHYPNLYWSTVGIGFLFIVCLAFYITYLSNPLCSVFQLYVKVILSAFGCISFVLVLGKLNSIYLNIPRLFMFPLYIYAVAQAYSFFFFNGKIEEYEKTPYYSLINVIHVIYPWILSIGKVILLITLSWILYKQRLIYYIVHRSLSMTRIRGQLMEFNRYMD</sequence>
<accession>A0A1Y4IL08</accession>
<gene>
    <name evidence="2" type="ORF">B5F32_09025</name>
</gene>
<name>A0A1Y4IL08_PARDI</name>
<keyword evidence="1" id="KW-0472">Membrane</keyword>
<comment type="caution">
    <text evidence="2">The sequence shown here is derived from an EMBL/GenBank/DDBJ whole genome shotgun (WGS) entry which is preliminary data.</text>
</comment>
<dbReference type="AlphaFoldDB" id="A0A1Y4IL08"/>
<feature type="transmembrane region" description="Helical" evidence="1">
    <location>
        <begin position="170"/>
        <end position="191"/>
    </location>
</feature>
<evidence type="ECO:0000313" key="2">
    <source>
        <dbReference type="EMBL" id="OUP19650.1"/>
    </source>
</evidence>